<sequence>MADGLSAADIQDILESHSRGTIAIEMICRDNGLRWPTDDEIDTEIRARMGLDDEDEGADP</sequence>
<evidence type="ECO:0000313" key="2">
    <source>
        <dbReference type="Proteomes" id="UP001519325"/>
    </source>
</evidence>
<dbReference type="Proteomes" id="UP001519325">
    <property type="component" value="Unassembled WGS sequence"/>
</dbReference>
<comment type="caution">
    <text evidence="1">The sequence shown here is derived from an EMBL/GenBank/DDBJ whole genome shotgun (WGS) entry which is preliminary data.</text>
</comment>
<keyword evidence="2" id="KW-1185">Reference proteome</keyword>
<accession>A0ABS4QHB1</accession>
<protein>
    <submittedName>
        <fullName evidence="1">Uncharacterized protein</fullName>
    </submittedName>
</protein>
<reference evidence="1 2" key="1">
    <citation type="submission" date="2021-03" db="EMBL/GenBank/DDBJ databases">
        <title>Sequencing the genomes of 1000 actinobacteria strains.</title>
        <authorList>
            <person name="Klenk H.-P."/>
        </authorList>
    </citation>
    <scope>NUCLEOTIDE SEQUENCE [LARGE SCALE GENOMIC DNA]</scope>
    <source>
        <strain evidence="1 2">DSM 45516</strain>
    </source>
</reference>
<gene>
    <name evidence="1" type="ORF">BJ987_003986</name>
</gene>
<dbReference type="EMBL" id="JAGGMR010000001">
    <property type="protein sequence ID" value="MBP2191085.1"/>
    <property type="molecule type" value="Genomic_DNA"/>
</dbReference>
<evidence type="ECO:0000313" key="1">
    <source>
        <dbReference type="EMBL" id="MBP2191085.1"/>
    </source>
</evidence>
<name>A0ABS4QHB1_9NOCA</name>
<organism evidence="1 2">
    <name type="scientific">Nocardia goodfellowii</name>
    <dbReference type="NCBI Taxonomy" id="882446"/>
    <lineage>
        <taxon>Bacteria</taxon>
        <taxon>Bacillati</taxon>
        <taxon>Actinomycetota</taxon>
        <taxon>Actinomycetes</taxon>
        <taxon>Mycobacteriales</taxon>
        <taxon>Nocardiaceae</taxon>
        <taxon>Nocardia</taxon>
    </lineage>
</organism>
<proteinExistence type="predicted"/>